<dbReference type="PANTHER" id="PTHR35006:SF2">
    <property type="entry name" value="GLYOXALASE FAMILY PROTEIN (AFU_ORTHOLOGUE AFUA_5G14830)"/>
    <property type="match status" value="1"/>
</dbReference>
<evidence type="ECO:0000313" key="2">
    <source>
        <dbReference type="EMBL" id="MFA0791052.1"/>
    </source>
</evidence>
<dbReference type="InterPro" id="IPR029068">
    <property type="entry name" value="Glyas_Bleomycin-R_OHBP_Dase"/>
</dbReference>
<dbReference type="InterPro" id="IPR004360">
    <property type="entry name" value="Glyas_Fos-R_dOase_dom"/>
</dbReference>
<dbReference type="CDD" id="cd07262">
    <property type="entry name" value="VOC_like"/>
    <property type="match status" value="1"/>
</dbReference>
<sequence>MLDHIRIPVENFARSRDFYRQALASIGYELVMEFDQSAGFGWADKPEFWISEGGQSSAQLHIAFRAEEREVVRNFYRVALEAGATDNGVPGIYEQYHPDYYAAYVLDPDGNNLEVVCHLPGDLQE</sequence>
<keyword evidence="3" id="KW-1185">Reference proteome</keyword>
<evidence type="ECO:0000313" key="3">
    <source>
        <dbReference type="Proteomes" id="UP001569414"/>
    </source>
</evidence>
<dbReference type="Pfam" id="PF00903">
    <property type="entry name" value="Glyoxalase"/>
    <property type="match status" value="1"/>
</dbReference>
<reference evidence="2 3" key="1">
    <citation type="submission" date="2024-08" db="EMBL/GenBank/DDBJ databases">
        <authorList>
            <person name="Ishaq N."/>
        </authorList>
    </citation>
    <scope>NUCLEOTIDE SEQUENCE [LARGE SCALE GENOMIC DNA]</scope>
    <source>
        <strain evidence="2 3">JCM 30400</strain>
    </source>
</reference>
<dbReference type="PANTHER" id="PTHR35006">
    <property type="entry name" value="GLYOXALASE FAMILY PROTEIN (AFU_ORTHOLOGUE AFUA_5G14830)"/>
    <property type="match status" value="1"/>
</dbReference>
<dbReference type="EMBL" id="JBGMEL010000009">
    <property type="protein sequence ID" value="MFA0791052.1"/>
    <property type="molecule type" value="Genomic_DNA"/>
</dbReference>
<dbReference type="Gene3D" id="3.10.180.10">
    <property type="entry name" value="2,3-Dihydroxybiphenyl 1,2-Dioxygenase, domain 1"/>
    <property type="match status" value="1"/>
</dbReference>
<dbReference type="SUPFAM" id="SSF54593">
    <property type="entry name" value="Glyoxalase/Bleomycin resistance protein/Dihydroxybiphenyl dioxygenase"/>
    <property type="match status" value="1"/>
</dbReference>
<accession>A0ABV4NNE1</accession>
<gene>
    <name evidence="2" type="ORF">ACCI51_10890</name>
</gene>
<dbReference type="PROSITE" id="PS51819">
    <property type="entry name" value="VOC"/>
    <property type="match status" value="1"/>
</dbReference>
<comment type="caution">
    <text evidence="2">The sequence shown here is derived from an EMBL/GenBank/DDBJ whole genome shotgun (WGS) entry which is preliminary data.</text>
</comment>
<dbReference type="RefSeq" id="WP_371843570.1">
    <property type="nucleotide sequence ID" value="NZ_JBGMEL010000009.1"/>
</dbReference>
<name>A0ABV4NNE1_9GAMM</name>
<organism evidence="2 3">
    <name type="scientific">Microbulbifer echini</name>
    <dbReference type="NCBI Taxonomy" id="1529067"/>
    <lineage>
        <taxon>Bacteria</taxon>
        <taxon>Pseudomonadati</taxon>
        <taxon>Pseudomonadota</taxon>
        <taxon>Gammaproteobacteria</taxon>
        <taxon>Cellvibrionales</taxon>
        <taxon>Microbulbiferaceae</taxon>
        <taxon>Microbulbifer</taxon>
    </lineage>
</organism>
<proteinExistence type="predicted"/>
<dbReference type="InterPro" id="IPR037523">
    <property type="entry name" value="VOC_core"/>
</dbReference>
<protein>
    <submittedName>
        <fullName evidence="2">VOC family protein</fullName>
    </submittedName>
</protein>
<dbReference type="Proteomes" id="UP001569414">
    <property type="component" value="Unassembled WGS sequence"/>
</dbReference>
<evidence type="ECO:0000259" key="1">
    <source>
        <dbReference type="PROSITE" id="PS51819"/>
    </source>
</evidence>
<feature type="domain" description="VOC" evidence="1">
    <location>
        <begin position="1"/>
        <end position="118"/>
    </location>
</feature>